<dbReference type="SUPFAM" id="SSF51182">
    <property type="entry name" value="RmlC-like cupins"/>
    <property type="match status" value="1"/>
</dbReference>
<dbReference type="PANTHER" id="PTHR43698:SF1">
    <property type="entry name" value="BLL4564 PROTEIN"/>
    <property type="match status" value="1"/>
</dbReference>
<dbReference type="Gene3D" id="2.60.120.10">
    <property type="entry name" value="Jelly Rolls"/>
    <property type="match status" value="1"/>
</dbReference>
<organism evidence="2">
    <name type="scientific">marine metagenome</name>
    <dbReference type="NCBI Taxonomy" id="408172"/>
    <lineage>
        <taxon>unclassified sequences</taxon>
        <taxon>metagenomes</taxon>
        <taxon>ecological metagenomes</taxon>
    </lineage>
</organism>
<feature type="domain" description="Cupin type-2" evidence="1">
    <location>
        <begin position="63"/>
        <end position="132"/>
    </location>
</feature>
<reference evidence="2" key="1">
    <citation type="submission" date="2018-05" db="EMBL/GenBank/DDBJ databases">
        <authorList>
            <person name="Lanie J.A."/>
            <person name="Ng W.-L."/>
            <person name="Kazmierczak K.M."/>
            <person name="Andrzejewski T.M."/>
            <person name="Davidsen T.M."/>
            <person name="Wayne K.J."/>
            <person name="Tettelin H."/>
            <person name="Glass J.I."/>
            <person name="Rusch D."/>
            <person name="Podicherti R."/>
            <person name="Tsui H.-C.T."/>
            <person name="Winkler M.E."/>
        </authorList>
    </citation>
    <scope>NUCLEOTIDE SEQUENCE</scope>
</reference>
<dbReference type="InterPro" id="IPR014710">
    <property type="entry name" value="RmlC-like_jellyroll"/>
</dbReference>
<evidence type="ECO:0000259" key="1">
    <source>
        <dbReference type="Pfam" id="PF07883"/>
    </source>
</evidence>
<dbReference type="AlphaFoldDB" id="A0A383BLE6"/>
<dbReference type="EMBL" id="UINC01201357">
    <property type="protein sequence ID" value="SVE20661.1"/>
    <property type="molecule type" value="Genomic_DNA"/>
</dbReference>
<dbReference type="InterPro" id="IPR013096">
    <property type="entry name" value="Cupin_2"/>
</dbReference>
<dbReference type="InterPro" id="IPR047263">
    <property type="entry name" value="HNL-like_cupin"/>
</dbReference>
<dbReference type="Pfam" id="PF07883">
    <property type="entry name" value="Cupin_2"/>
    <property type="match status" value="1"/>
</dbReference>
<sequence>MIKNLSVFITIFFPIFSFAQDSEYNISSFLNIGEKAQNIHHIGDAWLNFLSKADEDYNYNVVMATFSPNSTLDWHKHSTGQVLIVVEGEGYYQERGKDVIVLKKGDVIKSEKGVEHWHSSTPNSKVSYIAIYENEPTIWTEKLTKKYYDNID</sequence>
<accession>A0A383BLE6</accession>
<dbReference type="CDD" id="cd02233">
    <property type="entry name" value="cupin_HNL-like"/>
    <property type="match status" value="1"/>
</dbReference>
<proteinExistence type="predicted"/>
<dbReference type="InterPro" id="IPR011051">
    <property type="entry name" value="RmlC_Cupin_sf"/>
</dbReference>
<protein>
    <recommendedName>
        <fullName evidence="1">Cupin type-2 domain-containing protein</fullName>
    </recommendedName>
</protein>
<evidence type="ECO:0000313" key="2">
    <source>
        <dbReference type="EMBL" id="SVE20661.1"/>
    </source>
</evidence>
<dbReference type="PANTHER" id="PTHR43698">
    <property type="entry name" value="RIBD C-TERMINAL DOMAIN CONTAINING PROTEIN"/>
    <property type="match status" value="1"/>
</dbReference>
<name>A0A383BLE6_9ZZZZ</name>
<gene>
    <name evidence="2" type="ORF">METZ01_LOCUS473515</name>
</gene>